<dbReference type="AlphaFoldDB" id="A0A9D1D807"/>
<dbReference type="EMBL" id="DVGK01000004">
    <property type="protein sequence ID" value="HIR12331.1"/>
    <property type="molecule type" value="Genomic_DNA"/>
</dbReference>
<dbReference type="GO" id="GO:0016810">
    <property type="term" value="F:hydrolase activity, acting on carbon-nitrogen (but not peptide) bonds"/>
    <property type="evidence" value="ECO:0007669"/>
    <property type="project" value="InterPro"/>
</dbReference>
<keyword evidence="2" id="KW-0378">Hydrolase</keyword>
<dbReference type="PANTHER" id="PTHR10587">
    <property type="entry name" value="GLYCOSYL TRANSFERASE-RELATED"/>
    <property type="match status" value="1"/>
</dbReference>
<evidence type="ECO:0000313" key="4">
    <source>
        <dbReference type="EMBL" id="HIR12331.1"/>
    </source>
</evidence>
<dbReference type="Gene3D" id="3.20.20.370">
    <property type="entry name" value="Glycoside hydrolase/deacetylase"/>
    <property type="match status" value="1"/>
</dbReference>
<reference evidence="4" key="2">
    <citation type="journal article" date="2021" name="PeerJ">
        <title>Extensive microbial diversity within the chicken gut microbiome revealed by metagenomics and culture.</title>
        <authorList>
            <person name="Gilroy R."/>
            <person name="Ravi A."/>
            <person name="Getino M."/>
            <person name="Pursley I."/>
            <person name="Horton D.L."/>
            <person name="Alikhan N.F."/>
            <person name="Baker D."/>
            <person name="Gharbi K."/>
            <person name="Hall N."/>
            <person name="Watson M."/>
            <person name="Adriaenssens E.M."/>
            <person name="Foster-Nyarko E."/>
            <person name="Jarju S."/>
            <person name="Secka A."/>
            <person name="Antonio M."/>
            <person name="Oren A."/>
            <person name="Chaudhuri R.R."/>
            <person name="La Ragione R."/>
            <person name="Hildebrand F."/>
            <person name="Pallen M.J."/>
        </authorList>
    </citation>
    <scope>NUCLEOTIDE SEQUENCE</scope>
    <source>
        <strain evidence="4">ChiSjej4B22-8148</strain>
    </source>
</reference>
<evidence type="ECO:0000256" key="1">
    <source>
        <dbReference type="ARBA" id="ARBA00022723"/>
    </source>
</evidence>
<dbReference type="Pfam" id="PF01522">
    <property type="entry name" value="Polysacc_deac_1"/>
    <property type="match status" value="1"/>
</dbReference>
<dbReference type="PROSITE" id="PS51677">
    <property type="entry name" value="NODB"/>
    <property type="match status" value="1"/>
</dbReference>
<dbReference type="InterPro" id="IPR011330">
    <property type="entry name" value="Glyco_hydro/deAcase_b/a-brl"/>
</dbReference>
<accession>A0A9D1D807</accession>
<sequence length="226" mass="25664">MRIKYFREMGIMVLIVLSVCAGALLAQERHILRIQGKEDSGQKRKIALTFDDGPHPVYTELLLDGLKERGVKATFFLIGRNIPGNESVVKRMYEEGHLIGNHTYDHVDLTSLNREEACLQAEETSRLVREITGEGTEFIRAPFGNWNKELERCTGMLHVKWSVDPLDWTTENVSLITERVCETIEDGDIILLHDWYKSSVEAALQIVDALLAEGYEFVTADQMILA</sequence>
<protein>
    <submittedName>
        <fullName evidence="4">Polysaccharide deacetylase family protein</fullName>
    </submittedName>
</protein>
<dbReference type="InterPro" id="IPR002509">
    <property type="entry name" value="NODB_dom"/>
</dbReference>
<gene>
    <name evidence="4" type="ORF">IAB31_00195</name>
</gene>
<dbReference type="CDD" id="cd10954">
    <property type="entry name" value="CE4_CtAXE_like"/>
    <property type="match status" value="1"/>
</dbReference>
<proteinExistence type="predicted"/>
<dbReference type="Proteomes" id="UP000886757">
    <property type="component" value="Unassembled WGS sequence"/>
</dbReference>
<dbReference type="InterPro" id="IPR050248">
    <property type="entry name" value="Polysacc_deacetylase_ArnD"/>
</dbReference>
<dbReference type="GO" id="GO:0046872">
    <property type="term" value="F:metal ion binding"/>
    <property type="evidence" value="ECO:0007669"/>
    <property type="project" value="UniProtKB-KW"/>
</dbReference>
<name>A0A9D1D807_9FIRM</name>
<dbReference type="SUPFAM" id="SSF88713">
    <property type="entry name" value="Glycoside hydrolase/deacetylase"/>
    <property type="match status" value="1"/>
</dbReference>
<reference evidence="4" key="1">
    <citation type="submission" date="2020-10" db="EMBL/GenBank/DDBJ databases">
        <authorList>
            <person name="Gilroy R."/>
        </authorList>
    </citation>
    <scope>NUCLEOTIDE SEQUENCE</scope>
    <source>
        <strain evidence="4">ChiSjej4B22-8148</strain>
    </source>
</reference>
<dbReference type="GO" id="GO:0005975">
    <property type="term" value="P:carbohydrate metabolic process"/>
    <property type="evidence" value="ECO:0007669"/>
    <property type="project" value="InterPro"/>
</dbReference>
<organism evidence="4 5">
    <name type="scientific">Candidatus Choladousia intestinavium</name>
    <dbReference type="NCBI Taxonomy" id="2840727"/>
    <lineage>
        <taxon>Bacteria</taxon>
        <taxon>Bacillati</taxon>
        <taxon>Bacillota</taxon>
        <taxon>Clostridia</taxon>
        <taxon>Lachnospirales</taxon>
        <taxon>Lachnospiraceae</taxon>
        <taxon>Lachnospiraceae incertae sedis</taxon>
        <taxon>Candidatus Choladousia</taxon>
    </lineage>
</organism>
<comment type="caution">
    <text evidence="4">The sequence shown here is derived from an EMBL/GenBank/DDBJ whole genome shotgun (WGS) entry which is preliminary data.</text>
</comment>
<evidence type="ECO:0000259" key="3">
    <source>
        <dbReference type="PROSITE" id="PS51677"/>
    </source>
</evidence>
<keyword evidence="1" id="KW-0479">Metal-binding</keyword>
<feature type="domain" description="NodB homology" evidence="3">
    <location>
        <begin position="44"/>
        <end position="218"/>
    </location>
</feature>
<dbReference type="GO" id="GO:0016020">
    <property type="term" value="C:membrane"/>
    <property type="evidence" value="ECO:0007669"/>
    <property type="project" value="TreeGrafter"/>
</dbReference>
<evidence type="ECO:0000313" key="5">
    <source>
        <dbReference type="Proteomes" id="UP000886757"/>
    </source>
</evidence>
<dbReference type="PANTHER" id="PTHR10587:SF133">
    <property type="entry name" value="CHITIN DEACETYLASE 1-RELATED"/>
    <property type="match status" value="1"/>
</dbReference>
<evidence type="ECO:0000256" key="2">
    <source>
        <dbReference type="ARBA" id="ARBA00022801"/>
    </source>
</evidence>